<feature type="non-terminal residue" evidence="2">
    <location>
        <position position="1"/>
    </location>
</feature>
<feature type="region of interest" description="Disordered" evidence="1">
    <location>
        <begin position="1"/>
        <end position="32"/>
    </location>
</feature>
<proteinExistence type="predicted"/>
<organism evidence="2">
    <name type="scientific">Lepeophtheirus salmonis</name>
    <name type="common">Salmon louse</name>
    <name type="synonym">Caligus salmonis</name>
    <dbReference type="NCBI Taxonomy" id="72036"/>
    <lineage>
        <taxon>Eukaryota</taxon>
        <taxon>Metazoa</taxon>
        <taxon>Ecdysozoa</taxon>
        <taxon>Arthropoda</taxon>
        <taxon>Crustacea</taxon>
        <taxon>Multicrustacea</taxon>
        <taxon>Hexanauplia</taxon>
        <taxon>Copepoda</taxon>
        <taxon>Siphonostomatoida</taxon>
        <taxon>Caligidae</taxon>
        <taxon>Lepeophtheirus</taxon>
    </lineage>
</organism>
<accession>A0A0K2TSK1</accession>
<reference evidence="2" key="1">
    <citation type="submission" date="2014-05" db="EMBL/GenBank/DDBJ databases">
        <authorList>
            <person name="Chronopoulou M."/>
        </authorList>
    </citation>
    <scope>NUCLEOTIDE SEQUENCE</scope>
    <source>
        <tissue evidence="2">Whole organism</tissue>
    </source>
</reference>
<feature type="region of interest" description="Disordered" evidence="1">
    <location>
        <begin position="690"/>
        <end position="728"/>
    </location>
</feature>
<sequence>VNLKTRASHSPQTSPPPLSSQPNNSKTNERETTTKCEKYLSEFVNTLFSWQEDINQTLNLLDKVVPLLISSEYEDKILLEKVHDLFNTFYKGQKGNIPQEYEKWEVKIELQFANTLKKCPYNFKQDLATHLLKERDTLLMNQKKKERKLKKRIFEATIKTEEHTMKRKTIGVFSGNFNEKLVHFNTVILENVSVPPSFNYNFFSNLYCLFIAKDISLFPWDKWKDNKVLISTSHSKMSAAFYLDDSNSSQFNLPVKFMEHSEDFHNYISTEKDSHSSTEKKACLISFTNFYHYFQKIEKVFKIEPLITWKPIIFSKTPGCASASSTSTSSSQMSAIQKSKEQDPFYGLLMTVFGNRVYGLSYRKRIKLKFEFGERNSLIYHALIFNNNIVFISEETALNFLLEIDNLIFGCESFETFLIKNDRIPTNSNSVLKLKIPITSRKVPPPKDSLGNNTSIIPNVLIKAKILNHEQLNNLEFLKKEIFEGESFIVERKQSLIIFQNTLKGHIKSDENYDHSSIIDFRMMRKIRAIAKMRVVIRNVYYDLIIFYFVSFMKSEGSELVFVNNSENEIIGRSIDVLISPLTENTQRLVSKSNFSSSVLLTRKDKSTWAMITDINEPIRCISRIIMPNTFKNIIWEAIKCKDMFFSDMENIRCAFSSSNKVCTIKSWEKLYGVDDQSFKDLHQSKETLEPWDNNFDAPQNPIEEPVREEKKYKRPSKKKSQDEKYFKSSKKMKEDEIIIAEVDAKKEEITNPIKKRKIVFQIFDRGATPPPPVLSPPLLIKEVEQRMVEPNEPYNILQSIPLKKRLIRANSPSSTLSSSSPTLTIDIDEEYNDVDEDLNENLMHIKDEPHFSPKVIIPERDRIEADSYLNQREIPIAAQEDDEDEEVINVIKCIVSDIEQSGSTKSNDQ</sequence>
<evidence type="ECO:0000313" key="2">
    <source>
        <dbReference type="EMBL" id="CDW28657.1"/>
    </source>
</evidence>
<protein>
    <submittedName>
        <fullName evidence="2">Uncharacterized protein</fullName>
    </submittedName>
</protein>
<name>A0A0K2TSK1_LEPSM</name>
<dbReference type="AlphaFoldDB" id="A0A0K2TSK1"/>
<evidence type="ECO:0000256" key="1">
    <source>
        <dbReference type="SAM" id="MobiDB-lite"/>
    </source>
</evidence>
<dbReference type="EMBL" id="HACA01011296">
    <property type="protein sequence ID" value="CDW28657.1"/>
    <property type="molecule type" value="Transcribed_RNA"/>
</dbReference>